<dbReference type="AlphaFoldDB" id="L7FLP4"/>
<dbReference type="Pfam" id="PF01762">
    <property type="entry name" value="Galactosyl_T"/>
    <property type="match status" value="1"/>
</dbReference>
<dbReference type="EC" id="2.4.1.-" evidence="10"/>
<evidence type="ECO:0000256" key="2">
    <source>
        <dbReference type="ARBA" id="ARBA00008661"/>
    </source>
</evidence>
<dbReference type="Proteomes" id="UP000014680">
    <property type="component" value="Unassembled WGS sequence"/>
</dbReference>
<keyword evidence="6" id="KW-0735">Signal-anchor</keyword>
<sequence>MPIVDSDVHVKHYDFVFPVVRQNNSTEPSATLYYKKIEKYITKKFGPFFTLDESYPLKVNVSTYATLKLKYEQPIHKNKTHYPQKLFLAMIHTMPNKIQNIINIRNTWCQEKHELEFGFKCIFILVKGSVEKSNKTTTFKEMNSTKQDIYFVEMPFLNEEWNTLYHKDIASYIQLYPIFKDYKFYGRFDNHVIVNVDMLSDILIELPTNGTVFGGFNFHGPFRNKKHKYYDMFAQPFKKYYPFVAGYIALYSNDMAEFFSTWDKYFQIPPSSLEDTPFGFLSYKYAMEKHIKLTFVRPKQIGTGHSGQYDKNYIIFHRARENDLVQFYNRSVKDGHFVN</sequence>
<accession>L7FLP4</accession>
<dbReference type="GO" id="GO:0000139">
    <property type="term" value="C:Golgi membrane"/>
    <property type="evidence" value="ECO:0007669"/>
    <property type="project" value="UniProtKB-SubCell"/>
</dbReference>
<dbReference type="GeneID" id="14888061"/>
<keyword evidence="7" id="KW-1133">Transmembrane helix</keyword>
<dbReference type="Gene3D" id="3.90.550.50">
    <property type="match status" value="1"/>
</dbReference>
<evidence type="ECO:0000256" key="9">
    <source>
        <dbReference type="ARBA" id="ARBA00023136"/>
    </source>
</evidence>
<dbReference type="EMBL" id="KB206681">
    <property type="protein sequence ID" value="ELP89091.1"/>
    <property type="molecule type" value="Genomic_DNA"/>
</dbReference>
<evidence type="ECO:0000313" key="11">
    <source>
        <dbReference type="EMBL" id="ELP89091.1"/>
    </source>
</evidence>
<keyword evidence="12" id="KW-1185">Reference proteome</keyword>
<dbReference type="InterPro" id="IPR002659">
    <property type="entry name" value="Glyco_trans_31"/>
</dbReference>
<keyword evidence="3 10" id="KW-0328">Glycosyltransferase</keyword>
<keyword evidence="9" id="KW-0472">Membrane</keyword>
<gene>
    <name evidence="11" type="ORF">EIN_448520</name>
</gene>
<dbReference type="GO" id="GO:0016758">
    <property type="term" value="F:hexosyltransferase activity"/>
    <property type="evidence" value="ECO:0007669"/>
    <property type="project" value="InterPro"/>
</dbReference>
<evidence type="ECO:0000256" key="7">
    <source>
        <dbReference type="ARBA" id="ARBA00022989"/>
    </source>
</evidence>
<evidence type="ECO:0000256" key="10">
    <source>
        <dbReference type="RuleBase" id="RU363063"/>
    </source>
</evidence>
<dbReference type="VEuPathDB" id="AmoebaDB:EIN_448520"/>
<evidence type="ECO:0000256" key="6">
    <source>
        <dbReference type="ARBA" id="ARBA00022968"/>
    </source>
</evidence>
<dbReference type="GO" id="GO:0006493">
    <property type="term" value="P:protein O-linked glycosylation"/>
    <property type="evidence" value="ECO:0007669"/>
    <property type="project" value="TreeGrafter"/>
</dbReference>
<dbReference type="RefSeq" id="XP_004255862.1">
    <property type="nucleotide sequence ID" value="XM_004255814.1"/>
</dbReference>
<dbReference type="PANTHER" id="PTHR11214">
    <property type="entry name" value="BETA-1,3-N-ACETYLGLUCOSAMINYLTRANSFERASE"/>
    <property type="match status" value="1"/>
</dbReference>
<evidence type="ECO:0000256" key="4">
    <source>
        <dbReference type="ARBA" id="ARBA00022679"/>
    </source>
</evidence>
<name>L7FLP4_ENTIV</name>
<comment type="similarity">
    <text evidence="2 10">Belongs to the glycosyltransferase 31 family.</text>
</comment>
<evidence type="ECO:0000256" key="5">
    <source>
        <dbReference type="ARBA" id="ARBA00022692"/>
    </source>
</evidence>
<evidence type="ECO:0000256" key="1">
    <source>
        <dbReference type="ARBA" id="ARBA00004323"/>
    </source>
</evidence>
<keyword evidence="4" id="KW-0808">Transferase</keyword>
<dbReference type="PANTHER" id="PTHR11214:SF3">
    <property type="entry name" value="BETA-1,3-GALACTOSYLTRANSFERASE 6"/>
    <property type="match status" value="1"/>
</dbReference>
<evidence type="ECO:0000313" key="12">
    <source>
        <dbReference type="Proteomes" id="UP000014680"/>
    </source>
</evidence>
<dbReference type="KEGG" id="eiv:EIN_448520"/>
<evidence type="ECO:0000256" key="3">
    <source>
        <dbReference type="ARBA" id="ARBA00022676"/>
    </source>
</evidence>
<keyword evidence="5" id="KW-0812">Transmembrane</keyword>
<protein>
    <recommendedName>
        <fullName evidence="10">Hexosyltransferase</fullName>
        <ecNumber evidence="10">2.4.1.-</ecNumber>
    </recommendedName>
</protein>
<reference evidence="11 12" key="1">
    <citation type="submission" date="2012-10" db="EMBL/GenBank/DDBJ databases">
        <authorList>
            <person name="Zafar N."/>
            <person name="Inman J."/>
            <person name="Hall N."/>
            <person name="Lorenzi H."/>
            <person name="Caler E."/>
        </authorList>
    </citation>
    <scope>NUCLEOTIDE SEQUENCE [LARGE SCALE GENOMIC DNA]</scope>
    <source>
        <strain evidence="11 12">IP1</strain>
    </source>
</reference>
<keyword evidence="8 10" id="KW-0333">Golgi apparatus</keyword>
<comment type="subcellular location">
    <subcellularLocation>
        <location evidence="1 10">Golgi apparatus membrane</location>
        <topology evidence="1 10">Single-pass type II membrane protein</topology>
    </subcellularLocation>
</comment>
<organism evidence="11 12">
    <name type="scientific">Entamoeba invadens IP1</name>
    <dbReference type="NCBI Taxonomy" id="370355"/>
    <lineage>
        <taxon>Eukaryota</taxon>
        <taxon>Amoebozoa</taxon>
        <taxon>Evosea</taxon>
        <taxon>Archamoebae</taxon>
        <taxon>Mastigamoebida</taxon>
        <taxon>Entamoebidae</taxon>
        <taxon>Entamoeba</taxon>
    </lineage>
</organism>
<proteinExistence type="inferred from homology"/>
<evidence type="ECO:0000256" key="8">
    <source>
        <dbReference type="ARBA" id="ARBA00023034"/>
    </source>
</evidence>